<organism evidence="1 2">
    <name type="scientific">Edhazardia aedis (strain USNM 41457)</name>
    <name type="common">Microsporidian parasite</name>
    <dbReference type="NCBI Taxonomy" id="1003232"/>
    <lineage>
        <taxon>Eukaryota</taxon>
        <taxon>Fungi</taxon>
        <taxon>Fungi incertae sedis</taxon>
        <taxon>Microsporidia</taxon>
        <taxon>Edhazardia</taxon>
    </lineage>
</organism>
<accession>J9D8R9</accession>
<dbReference type="InParanoid" id="J9D8R9"/>
<evidence type="ECO:0000313" key="1">
    <source>
        <dbReference type="EMBL" id="EJW04146.1"/>
    </source>
</evidence>
<gene>
    <name evidence="1" type="ORF">EDEG_01582</name>
</gene>
<dbReference type="Proteomes" id="UP000003163">
    <property type="component" value="Unassembled WGS sequence"/>
</dbReference>
<name>J9D8R9_EDHAE</name>
<dbReference type="EMBL" id="AFBI03000023">
    <property type="protein sequence ID" value="EJW04146.1"/>
    <property type="molecule type" value="Genomic_DNA"/>
</dbReference>
<dbReference type="HOGENOM" id="CLU_1981572_0_0_1"/>
<keyword evidence="2" id="KW-1185">Reference proteome</keyword>
<comment type="caution">
    <text evidence="1">The sequence shown here is derived from an EMBL/GenBank/DDBJ whole genome shotgun (WGS) entry which is preliminary data.</text>
</comment>
<proteinExistence type="predicted"/>
<evidence type="ECO:0000313" key="2">
    <source>
        <dbReference type="Proteomes" id="UP000003163"/>
    </source>
</evidence>
<sequence>MWTIKTNKSKHYKYKSEQTHYFQNVAYVLYMFRNHSKTCGLNIKFLYVRCFNYYRCRRSSFRMLIFRCSGRCLSTVVNTTTLGLKQAKYLTNIDIVYSFSGSLISSTQDFFSTAHIKKSYFSTRRR</sequence>
<protein>
    <submittedName>
        <fullName evidence="1">Uncharacterized protein</fullName>
    </submittedName>
</protein>
<dbReference type="AlphaFoldDB" id="J9D8R9"/>
<dbReference type="VEuPathDB" id="MicrosporidiaDB:EDEG_01582"/>
<reference evidence="2" key="2">
    <citation type="submission" date="2015-07" db="EMBL/GenBank/DDBJ databases">
        <title>Contrasting host-pathogen interactions and genome evolution in two generalist and specialist microsporidian pathogens of mosquitoes.</title>
        <authorList>
            <consortium name="The Broad Institute Genomics Platform"/>
            <consortium name="The Broad Institute Genome Sequencing Center for Infectious Disease"/>
            <person name="Cuomo C.A."/>
            <person name="Sanscrainte N.D."/>
            <person name="Goldberg J.M."/>
            <person name="Heiman D."/>
            <person name="Young S."/>
            <person name="Zeng Q."/>
            <person name="Becnel J.J."/>
            <person name="Birren B.W."/>
        </authorList>
    </citation>
    <scope>NUCLEOTIDE SEQUENCE [LARGE SCALE GENOMIC DNA]</scope>
    <source>
        <strain evidence="2">USNM 41457</strain>
    </source>
</reference>
<reference evidence="1 2" key="1">
    <citation type="submission" date="2011-08" db="EMBL/GenBank/DDBJ databases">
        <authorList>
            <person name="Liu Z.J."/>
            <person name="Shi F.L."/>
            <person name="Lu J.Q."/>
            <person name="Li M."/>
            <person name="Wang Z.L."/>
        </authorList>
    </citation>
    <scope>NUCLEOTIDE SEQUENCE [LARGE SCALE GENOMIC DNA]</scope>
    <source>
        <strain evidence="1 2">USNM 41457</strain>
    </source>
</reference>